<evidence type="ECO:0000256" key="8">
    <source>
        <dbReference type="ARBA" id="ARBA00022837"/>
    </source>
</evidence>
<dbReference type="HOGENOM" id="CLU_614683_0_0_1"/>
<dbReference type="OMA" id="YPEYMFF"/>
<organism evidence="16 17">
    <name type="scientific">Tetrahymena thermophila (strain SB210)</name>
    <dbReference type="NCBI Taxonomy" id="312017"/>
    <lineage>
        <taxon>Eukaryota</taxon>
        <taxon>Sar</taxon>
        <taxon>Alveolata</taxon>
        <taxon>Ciliophora</taxon>
        <taxon>Intramacronucleata</taxon>
        <taxon>Oligohymenophorea</taxon>
        <taxon>Hymenostomatida</taxon>
        <taxon>Tetrahymenina</taxon>
        <taxon>Tetrahymenidae</taxon>
        <taxon>Tetrahymena</taxon>
    </lineage>
</organism>
<comment type="subcellular location">
    <subcellularLocation>
        <location evidence="1">Mitochondrion inner membrane</location>
    </subcellularLocation>
    <subcellularLocation>
        <location evidence="2">Mitochondrion intermembrane space</location>
    </subcellularLocation>
</comment>
<dbReference type="GO" id="GO:0005509">
    <property type="term" value="F:calcium ion binding"/>
    <property type="evidence" value="ECO:0007669"/>
    <property type="project" value="InterPro"/>
</dbReference>
<reference evidence="17" key="1">
    <citation type="journal article" date="2006" name="PLoS Biol.">
        <title>Macronuclear genome sequence of the ciliate Tetrahymena thermophila, a model eukaryote.</title>
        <authorList>
            <person name="Eisen J.A."/>
            <person name="Coyne R.S."/>
            <person name="Wu M."/>
            <person name="Wu D."/>
            <person name="Thiagarajan M."/>
            <person name="Wortman J.R."/>
            <person name="Badger J.H."/>
            <person name="Ren Q."/>
            <person name="Amedeo P."/>
            <person name="Jones K.M."/>
            <person name="Tallon L.J."/>
            <person name="Delcher A.L."/>
            <person name="Salzberg S.L."/>
            <person name="Silva J.C."/>
            <person name="Haas B.J."/>
            <person name="Majoros W.H."/>
            <person name="Farzad M."/>
            <person name="Carlton J.M."/>
            <person name="Smith R.K. Jr."/>
            <person name="Garg J."/>
            <person name="Pearlman R.E."/>
            <person name="Karrer K.M."/>
            <person name="Sun L."/>
            <person name="Manning G."/>
            <person name="Elde N.C."/>
            <person name="Turkewitz A.P."/>
            <person name="Asai D.J."/>
            <person name="Wilkes D.E."/>
            <person name="Wang Y."/>
            <person name="Cai H."/>
            <person name="Collins K."/>
            <person name="Stewart B.A."/>
            <person name="Lee S.R."/>
            <person name="Wilamowska K."/>
            <person name="Weinberg Z."/>
            <person name="Ruzzo W.L."/>
            <person name="Wloga D."/>
            <person name="Gaertig J."/>
            <person name="Frankel J."/>
            <person name="Tsao C.-C."/>
            <person name="Gorovsky M.A."/>
            <person name="Keeling P.J."/>
            <person name="Waller R.F."/>
            <person name="Patron N.J."/>
            <person name="Cherry J.M."/>
            <person name="Stover N.A."/>
            <person name="Krieger C.J."/>
            <person name="del Toro C."/>
            <person name="Ryder H.F."/>
            <person name="Williamson S.C."/>
            <person name="Barbeau R.A."/>
            <person name="Hamilton E.P."/>
            <person name="Orias E."/>
        </authorList>
    </citation>
    <scope>NUCLEOTIDE SEQUENCE [LARGE SCALE GENOMIC DNA]</scope>
    <source>
        <strain evidence="17">SB210</strain>
    </source>
</reference>
<evidence type="ECO:0000256" key="12">
    <source>
        <dbReference type="ARBA" id="ARBA00023136"/>
    </source>
</evidence>
<feature type="domain" description="EF-hand" evidence="15">
    <location>
        <begin position="376"/>
        <end position="411"/>
    </location>
</feature>
<dbReference type="PROSITE" id="PS50222">
    <property type="entry name" value="EF_HAND_2"/>
    <property type="match status" value="2"/>
</dbReference>
<sequence>MFAINKFNIFRFAYFQIINITKQTKIQLSTLQFKQIMFKLTRISKLAFPILLAGTAAINQKRRTIYAFTFPSTPDLIRGEYENKIRSDSPPEKIFEVFATEKDEDGNMQMSHEDFFKSICPFQYSTKEDQDEKEEDDKKGNKKGSDDDDSKKQQSKVHSEALAQFADIDKDGKISIYEYYMVTAFLQIDKNEYLDYFKQKQKTDLNAQDMQELFSFIKQKAKVKLTMANLLDPRKFNVNKDTFKKHVDLCIKNLLGDSTSIPATRILKIKEDITKDVYKYLFDQFEANEEGKISGEDFAKSLISFMEHQRCKQYLKRLNNIEFKGWFTFDEFYTFSKFLTDNKERIEQTIEEKGYTNRKQFKKLMQEYQKSQNVAINIQQVDILIKVLDANNNNRIEAEEFKALILNRPAYGSGEDTTLKKPYEKLISQGKIWLNKAERIWEIIVE</sequence>
<dbReference type="STRING" id="312017.A4VED0"/>
<dbReference type="PANTHER" id="PTHR12294:SF1">
    <property type="entry name" value="CALCIUM UPTAKE PROTEIN 1, MITOCHONDRIAL"/>
    <property type="match status" value="1"/>
</dbReference>
<evidence type="ECO:0000256" key="9">
    <source>
        <dbReference type="ARBA" id="ARBA00022946"/>
    </source>
</evidence>
<evidence type="ECO:0000256" key="5">
    <source>
        <dbReference type="ARBA" id="ARBA00022723"/>
    </source>
</evidence>
<evidence type="ECO:0000259" key="15">
    <source>
        <dbReference type="PROSITE" id="PS50222"/>
    </source>
</evidence>
<keyword evidence="11" id="KW-0496">Mitochondrion</keyword>
<dbReference type="PANTHER" id="PTHR12294">
    <property type="entry name" value="EF HAND DOMAIN FAMILY A1,A2-RELATED"/>
    <property type="match status" value="1"/>
</dbReference>
<evidence type="ECO:0000256" key="13">
    <source>
        <dbReference type="ARBA" id="ARBA00038333"/>
    </source>
</evidence>
<keyword evidence="4" id="KW-0109">Calcium transport</keyword>
<name>A4VED0_TETTS</name>
<dbReference type="SUPFAM" id="SSF47473">
    <property type="entry name" value="EF-hand"/>
    <property type="match status" value="2"/>
</dbReference>
<keyword evidence="5" id="KW-0479">Metal-binding</keyword>
<feature type="domain" description="EF-hand" evidence="15">
    <location>
        <begin position="273"/>
        <end position="308"/>
    </location>
</feature>
<evidence type="ECO:0000256" key="2">
    <source>
        <dbReference type="ARBA" id="ARBA00004569"/>
    </source>
</evidence>
<dbReference type="OrthoDB" id="186625at2759"/>
<dbReference type="GO" id="GO:0051560">
    <property type="term" value="P:mitochondrial calcium ion homeostasis"/>
    <property type="evidence" value="ECO:0007669"/>
    <property type="project" value="TreeGrafter"/>
</dbReference>
<dbReference type="GeneID" id="7836635"/>
<dbReference type="InParanoid" id="A4VED0"/>
<evidence type="ECO:0000256" key="11">
    <source>
        <dbReference type="ARBA" id="ARBA00023128"/>
    </source>
</evidence>
<keyword evidence="7" id="KW-0999">Mitochondrion inner membrane</keyword>
<evidence type="ECO:0000256" key="3">
    <source>
        <dbReference type="ARBA" id="ARBA00022448"/>
    </source>
</evidence>
<dbReference type="RefSeq" id="XP_001470751.1">
    <property type="nucleotide sequence ID" value="XM_001470701.2"/>
</dbReference>
<dbReference type="Gene3D" id="1.10.238.10">
    <property type="entry name" value="EF-hand"/>
    <property type="match status" value="1"/>
</dbReference>
<evidence type="ECO:0000256" key="7">
    <source>
        <dbReference type="ARBA" id="ARBA00022792"/>
    </source>
</evidence>
<evidence type="ECO:0000256" key="14">
    <source>
        <dbReference type="SAM" id="MobiDB-lite"/>
    </source>
</evidence>
<dbReference type="EMBL" id="GG662793">
    <property type="protein sequence ID" value="EDK31893.1"/>
    <property type="molecule type" value="Genomic_DNA"/>
</dbReference>
<dbReference type="InterPro" id="IPR002048">
    <property type="entry name" value="EF_hand_dom"/>
</dbReference>
<dbReference type="KEGG" id="tet:TTHERM_00145779"/>
<accession>A4VED0</accession>
<dbReference type="eggNOG" id="KOG2643">
    <property type="taxonomic scope" value="Eukaryota"/>
</dbReference>
<dbReference type="InterPro" id="IPR011992">
    <property type="entry name" value="EF-hand-dom_pair"/>
</dbReference>
<keyword evidence="3" id="KW-0813">Transport</keyword>
<dbReference type="GO" id="GO:0036444">
    <property type="term" value="P:calcium import into the mitochondrion"/>
    <property type="evidence" value="ECO:0007669"/>
    <property type="project" value="TreeGrafter"/>
</dbReference>
<dbReference type="InterPro" id="IPR039800">
    <property type="entry name" value="MICU1/2/3"/>
</dbReference>
<keyword evidence="17" id="KW-1185">Reference proteome</keyword>
<keyword evidence="9" id="KW-0809">Transit peptide</keyword>
<evidence type="ECO:0000256" key="10">
    <source>
        <dbReference type="ARBA" id="ARBA00023065"/>
    </source>
</evidence>
<feature type="region of interest" description="Disordered" evidence="14">
    <location>
        <begin position="126"/>
        <end position="156"/>
    </location>
</feature>
<dbReference type="GO" id="GO:1990246">
    <property type="term" value="C:uniplex complex"/>
    <property type="evidence" value="ECO:0007669"/>
    <property type="project" value="TreeGrafter"/>
</dbReference>
<evidence type="ECO:0000313" key="17">
    <source>
        <dbReference type="Proteomes" id="UP000009168"/>
    </source>
</evidence>
<keyword evidence="8" id="KW-0106">Calcium</keyword>
<keyword evidence="12" id="KW-0472">Membrane</keyword>
<evidence type="ECO:0000256" key="4">
    <source>
        <dbReference type="ARBA" id="ARBA00022568"/>
    </source>
</evidence>
<dbReference type="PROSITE" id="PS00018">
    <property type="entry name" value="EF_HAND_1"/>
    <property type="match status" value="2"/>
</dbReference>
<keyword evidence="6" id="KW-0677">Repeat</keyword>
<keyword evidence="10" id="KW-0406">Ion transport</keyword>
<gene>
    <name evidence="16" type="ORF">TTHERM_00145779</name>
</gene>
<dbReference type="GO" id="GO:0005758">
    <property type="term" value="C:mitochondrial intermembrane space"/>
    <property type="evidence" value="ECO:0007669"/>
    <property type="project" value="UniProtKB-SubCell"/>
</dbReference>
<evidence type="ECO:0000256" key="1">
    <source>
        <dbReference type="ARBA" id="ARBA00004273"/>
    </source>
</evidence>
<feature type="compositionally biased region" description="Basic and acidic residues" evidence="14">
    <location>
        <begin position="126"/>
        <end position="152"/>
    </location>
</feature>
<evidence type="ECO:0000313" key="16">
    <source>
        <dbReference type="EMBL" id="EDK31893.1"/>
    </source>
</evidence>
<dbReference type="Proteomes" id="UP000009168">
    <property type="component" value="Unassembled WGS sequence"/>
</dbReference>
<protein>
    <submittedName>
        <fullName evidence="16">EF-hand pair protein</fullName>
    </submittedName>
</protein>
<dbReference type="InterPro" id="IPR018247">
    <property type="entry name" value="EF_Hand_1_Ca_BS"/>
</dbReference>
<dbReference type="AlphaFoldDB" id="A4VED0"/>
<dbReference type="Pfam" id="PF13833">
    <property type="entry name" value="EF-hand_8"/>
    <property type="match status" value="1"/>
</dbReference>
<proteinExistence type="inferred from homology"/>
<evidence type="ECO:0000256" key="6">
    <source>
        <dbReference type="ARBA" id="ARBA00022737"/>
    </source>
</evidence>
<comment type="similarity">
    <text evidence="13">Belongs to the MICU1 family. MICU1 subfamily.</text>
</comment>